<proteinExistence type="predicted"/>
<protein>
    <submittedName>
        <fullName evidence="1">Uncharacterized protein</fullName>
    </submittedName>
</protein>
<sequence length="71" mass="7408">MPAAESGLVTPVNGTQPAISAVASNVSHSSVRVDSRAHHALTRAIISITHKASVSGDEPVSLFRRIYGLES</sequence>
<accession>A0A4R0T532</accession>
<evidence type="ECO:0000313" key="2">
    <source>
        <dbReference type="Proteomes" id="UP000291881"/>
    </source>
</evidence>
<dbReference type="EMBL" id="SHPS01000015">
    <property type="protein sequence ID" value="TCD86155.1"/>
    <property type="molecule type" value="Genomic_DNA"/>
</dbReference>
<reference evidence="1 2" key="1">
    <citation type="journal article" date="2018" name="Sci. Rep.">
        <title>Genomic diversity and distribution of Bifidobacterium longum subsp. longum across the human lifespan.</title>
        <authorList>
            <person name="Odamaki T."/>
            <person name="Bottacini F."/>
            <person name="Kato K."/>
            <person name="Mitsuyama E."/>
            <person name="Yoshida K."/>
            <person name="Horigome A."/>
            <person name="Xiao J.Z."/>
            <person name="van Sinderen D."/>
        </authorList>
    </citation>
    <scope>NUCLEOTIDE SEQUENCE [LARGE SCALE GENOMIC DNA]</scope>
    <source>
        <strain evidence="1 2">MCC10009</strain>
    </source>
</reference>
<gene>
    <name evidence="1" type="ORF">MCC10009_0768</name>
</gene>
<organism evidence="1 2">
    <name type="scientific">Bifidobacterium longum subsp. longum</name>
    <dbReference type="NCBI Taxonomy" id="1679"/>
    <lineage>
        <taxon>Bacteria</taxon>
        <taxon>Bacillati</taxon>
        <taxon>Actinomycetota</taxon>
        <taxon>Actinomycetes</taxon>
        <taxon>Bifidobacteriales</taxon>
        <taxon>Bifidobacteriaceae</taxon>
        <taxon>Bifidobacterium</taxon>
    </lineage>
</organism>
<dbReference type="AlphaFoldDB" id="A0A4R0T532"/>
<dbReference type="Proteomes" id="UP000291881">
    <property type="component" value="Unassembled WGS sequence"/>
</dbReference>
<comment type="caution">
    <text evidence="1">The sequence shown here is derived from an EMBL/GenBank/DDBJ whole genome shotgun (WGS) entry which is preliminary data.</text>
</comment>
<evidence type="ECO:0000313" key="1">
    <source>
        <dbReference type="EMBL" id="TCD86155.1"/>
    </source>
</evidence>
<name>A0A4R0T532_BIFLL</name>